<evidence type="ECO:0000313" key="7">
    <source>
        <dbReference type="Proteomes" id="UP001549145"/>
    </source>
</evidence>
<dbReference type="Gene3D" id="1.10.10.10">
    <property type="entry name" value="Winged helix-like DNA-binding domain superfamily/Winged helix DNA-binding domain"/>
    <property type="match status" value="1"/>
</dbReference>
<dbReference type="PANTHER" id="PTHR30537:SF1">
    <property type="entry name" value="HTH-TYPE TRANSCRIPTIONAL REGULATOR PGRR"/>
    <property type="match status" value="1"/>
</dbReference>
<evidence type="ECO:0000259" key="5">
    <source>
        <dbReference type="PROSITE" id="PS50931"/>
    </source>
</evidence>
<dbReference type="InterPro" id="IPR036388">
    <property type="entry name" value="WH-like_DNA-bd_sf"/>
</dbReference>
<keyword evidence="4" id="KW-0804">Transcription</keyword>
<keyword evidence="7" id="KW-1185">Reference proteome</keyword>
<dbReference type="Proteomes" id="UP001549145">
    <property type="component" value="Unassembled WGS sequence"/>
</dbReference>
<dbReference type="PRINTS" id="PR00039">
    <property type="entry name" value="HTHLYSR"/>
</dbReference>
<protein>
    <submittedName>
        <fullName evidence="6">DNA-binding transcriptional LysR family regulator</fullName>
    </submittedName>
</protein>
<dbReference type="RefSeq" id="WP_238277718.1">
    <property type="nucleotide sequence ID" value="NZ_BPQL01000024.1"/>
</dbReference>
<keyword evidence="3 6" id="KW-0238">DNA-binding</keyword>
<reference evidence="6 7" key="1">
    <citation type="submission" date="2024-06" db="EMBL/GenBank/DDBJ databases">
        <title>Genomic Encyclopedia of Type Strains, Phase IV (KMG-IV): sequencing the most valuable type-strain genomes for metagenomic binning, comparative biology and taxonomic classification.</title>
        <authorList>
            <person name="Goeker M."/>
        </authorList>
    </citation>
    <scope>NUCLEOTIDE SEQUENCE [LARGE SCALE GENOMIC DNA]</scope>
    <source>
        <strain evidence="6 7">DSM 21331</strain>
    </source>
</reference>
<accession>A0ABV2L6S9</accession>
<dbReference type="Pfam" id="PF00126">
    <property type="entry name" value="HTH_1"/>
    <property type="match status" value="1"/>
</dbReference>
<dbReference type="PANTHER" id="PTHR30537">
    <property type="entry name" value="HTH-TYPE TRANSCRIPTIONAL REGULATOR"/>
    <property type="match status" value="1"/>
</dbReference>
<comment type="similarity">
    <text evidence="1">Belongs to the LysR transcriptional regulatory family.</text>
</comment>
<dbReference type="PROSITE" id="PS50931">
    <property type="entry name" value="HTH_LYSR"/>
    <property type="match status" value="1"/>
</dbReference>
<dbReference type="CDD" id="cd08474">
    <property type="entry name" value="PBP2_CrgA_like_5"/>
    <property type="match status" value="1"/>
</dbReference>
<dbReference type="InterPro" id="IPR000847">
    <property type="entry name" value="LysR_HTH_N"/>
</dbReference>
<evidence type="ECO:0000313" key="6">
    <source>
        <dbReference type="EMBL" id="MET3693534.1"/>
    </source>
</evidence>
<feature type="domain" description="HTH lysR-type" evidence="5">
    <location>
        <begin position="4"/>
        <end position="61"/>
    </location>
</feature>
<evidence type="ECO:0000256" key="1">
    <source>
        <dbReference type="ARBA" id="ARBA00009437"/>
    </source>
</evidence>
<evidence type="ECO:0000256" key="2">
    <source>
        <dbReference type="ARBA" id="ARBA00023015"/>
    </source>
</evidence>
<dbReference type="InterPro" id="IPR005119">
    <property type="entry name" value="LysR_subst-bd"/>
</dbReference>
<dbReference type="GO" id="GO:0003677">
    <property type="term" value="F:DNA binding"/>
    <property type="evidence" value="ECO:0007669"/>
    <property type="project" value="UniProtKB-KW"/>
</dbReference>
<dbReference type="EMBL" id="JBEPMM010000008">
    <property type="protein sequence ID" value="MET3693534.1"/>
    <property type="molecule type" value="Genomic_DNA"/>
</dbReference>
<proteinExistence type="inferred from homology"/>
<organism evidence="6 7">
    <name type="scientific">Methylobacterium goesingense</name>
    <dbReference type="NCBI Taxonomy" id="243690"/>
    <lineage>
        <taxon>Bacteria</taxon>
        <taxon>Pseudomonadati</taxon>
        <taxon>Pseudomonadota</taxon>
        <taxon>Alphaproteobacteria</taxon>
        <taxon>Hyphomicrobiales</taxon>
        <taxon>Methylobacteriaceae</taxon>
        <taxon>Methylobacterium</taxon>
    </lineage>
</organism>
<keyword evidence="2" id="KW-0805">Transcription regulation</keyword>
<dbReference type="InterPro" id="IPR036390">
    <property type="entry name" value="WH_DNA-bd_sf"/>
</dbReference>
<dbReference type="Pfam" id="PF03466">
    <property type="entry name" value="LysR_substrate"/>
    <property type="match status" value="1"/>
</dbReference>
<dbReference type="SUPFAM" id="SSF53850">
    <property type="entry name" value="Periplasmic binding protein-like II"/>
    <property type="match status" value="1"/>
</dbReference>
<dbReference type="SUPFAM" id="SSF46785">
    <property type="entry name" value="Winged helix' DNA-binding domain"/>
    <property type="match status" value="1"/>
</dbReference>
<gene>
    <name evidence="6" type="ORF">ABID43_003084</name>
</gene>
<dbReference type="InterPro" id="IPR058163">
    <property type="entry name" value="LysR-type_TF_proteobact-type"/>
</dbReference>
<sequence length="299" mass="32444">MLRESLNDLAAFIAVARAGSFTRAAAQLGVSQPALSQTVRALEARLGVRLLARTTRSVAPTEAGARLLEAVGPRFDEIEAGLASLAGLRDRPAGTVRITATEHAAHAVLWPALRRLLPDYPDIAVEIVVDSGLTDIIAQRIDAGVRFGGMVAKDMTAVRIGTDMRMAVVGSPAYLHAHPKPEAPQDLTGHRCINLRLPTRGGLYAWEFDRDGQELRVWVEGRLTFNTTALILAAALDGFGLAYLPETLVRTHLDQGTLVRVLDAWCEPFSGYHLYFASHRQIPPALGVLVDALRWPPAR</sequence>
<name>A0ABV2L6S9_9HYPH</name>
<comment type="caution">
    <text evidence="6">The sequence shown here is derived from an EMBL/GenBank/DDBJ whole genome shotgun (WGS) entry which is preliminary data.</text>
</comment>
<dbReference type="Gene3D" id="3.40.190.290">
    <property type="match status" value="1"/>
</dbReference>
<evidence type="ECO:0000256" key="4">
    <source>
        <dbReference type="ARBA" id="ARBA00023163"/>
    </source>
</evidence>
<evidence type="ECO:0000256" key="3">
    <source>
        <dbReference type="ARBA" id="ARBA00023125"/>
    </source>
</evidence>